<dbReference type="InterPro" id="IPR054722">
    <property type="entry name" value="PolX-like_BBD"/>
</dbReference>
<keyword evidence="6" id="KW-0349">Heme</keyword>
<evidence type="ECO:0000256" key="1">
    <source>
        <dbReference type="ARBA" id="ARBA00022670"/>
    </source>
</evidence>
<sequence length="1278" mass="142517">MAKDAETSKPKHLDPTSEYYLSSQANSGNSLTKDTLKGDNYVAWEQSAILTLKSHNKLAFIDGRITKPDPESEDFLAWDIVNSTLCSWICNSLDPPIRATVSRLNDAKLIWDSLKTRYSIPNRPRIYKLWSDASMTTQGGASVITYYTKLLGMWDELLTLSPLESCGCPKGTEKMNWYQDLQTYQFLMGLDDKYATLRTQIINMDPFPNIDRVYAMVMQEESHRGITGSRDTTSTVGFHAQNGPPTARSSGLVSATAGDPDRTPTGRPWCTFCHRVGHTQEKCYCRLGIAPLGKGRGRGHGSPAMSQNAVGSSSGLLQASAAATQNNNPSLSQAQAAATSALPGLTPEQMQRLIAFLESSPSGTDSLVGKSLPPTHTWLIDNGASHHMTGNLNFFSSIWDILPSPVGLPDGLQTNAIKAGSVSLADGITLHHVLYVPNLAVNLISVLCLATDANCFVAFSNDICVLQDRTLKSPIRLGKMHRGVFVFQPLSTATVASVSESESYELWHRLMGHPSSQPLIHLPTVSVVSPSLKTICDVCCRAKHSRTVFPDSTSRAMDIFGLVHCDIWGPYRVSTISGTKYFLTIMDDYSRAVWVYLMHNKGQTGTLLRNFCNMVHTQFGKLVKIIRSDNNHEFDSQPMTQFYNDHGILHQTSMVDTPKQNGRVERKHRHILEVARALRFQANLPIEFWGECVLTAAHLINRTPSAILKHKTPHELLFQKVPSYSHLGVFGCLCYAHTKFADKFAPRSRRCVFLGYPPGKKGWRVYDLETNQVFFSRDVKFEETIFPFTTPLGPSPTPATTTFCPAWDCAEHPMASPPVIGGDIPPVTGEIRHPRRLPLLPLVCRVSLRVLTPRSHLRLLHRALLLLRLPLLVVESDKRKFLLFSRTMYVTLLKFFPLHLQHPPTALAVPGILWLILYLSPRNWFAKLSTALRSYGFLQSHADHTLFTYRKGDVFLSVLVYVDDLILAGNNNTAYSSFKKYLNDCFKLKDLGPLKYFLGIEAARGPHGLFLSQHKYALDILSESDLSASKPAAFPMEQNHGLALAGGPLLSDPGPYRRLIGRLVYLTITSPNICYAVHVLSQFMQSPRSQHWDATLRVLRYLKAAPGQGLFLPADSPLQIYAFCDSDWASCPLTQRSVTEYFVSLGNSLISWRTKKQPTVSRSSAEAEYRSMAITTCELTWLKSFLLSLGVHHDRPMRLFCDNQAALHIASNPVFHERTKHIEIDCHYVREQLLAGNISTAHVHTAQQVAGIFTKALGRHQFHYLCGKLGIRNLFAPT</sequence>
<dbReference type="Pfam" id="PF25597">
    <property type="entry name" value="SH3_retrovirus"/>
    <property type="match status" value="1"/>
</dbReference>
<dbReference type="PROSITE" id="PS51007">
    <property type="entry name" value="CYTC"/>
    <property type="match status" value="1"/>
</dbReference>
<dbReference type="Pfam" id="PF22936">
    <property type="entry name" value="Pol_BBD"/>
    <property type="match status" value="1"/>
</dbReference>
<evidence type="ECO:0008006" key="12">
    <source>
        <dbReference type="Google" id="ProtNLM"/>
    </source>
</evidence>
<feature type="domain" description="Cytochrome c" evidence="9">
    <location>
        <begin position="253"/>
        <end position="361"/>
    </location>
</feature>
<dbReference type="EMBL" id="JAVXUP010000001">
    <property type="protein sequence ID" value="KAK3043808.1"/>
    <property type="molecule type" value="Genomic_DNA"/>
</dbReference>
<feature type="compositionally biased region" description="Polar residues" evidence="7">
    <location>
        <begin position="243"/>
        <end position="253"/>
    </location>
</feature>
<dbReference type="AlphaFoldDB" id="A0AA88XJP0"/>
<keyword evidence="1" id="KW-0645">Protease</keyword>
<dbReference type="CDD" id="cd09272">
    <property type="entry name" value="RNase_HI_RT_Ty1"/>
    <property type="match status" value="1"/>
</dbReference>
<dbReference type="InterPro" id="IPR057670">
    <property type="entry name" value="SH3_retrovirus"/>
</dbReference>
<proteinExistence type="predicted"/>
<gene>
    <name evidence="10" type="ORF">RJ639_000507</name>
</gene>
<keyword evidence="4" id="KW-0378">Hydrolase</keyword>
<dbReference type="Pfam" id="PF00665">
    <property type="entry name" value="rve"/>
    <property type="match status" value="1"/>
</dbReference>
<dbReference type="GO" id="GO:0004190">
    <property type="term" value="F:aspartic-type endopeptidase activity"/>
    <property type="evidence" value="ECO:0007669"/>
    <property type="project" value="UniProtKB-KW"/>
</dbReference>
<dbReference type="InterPro" id="IPR039537">
    <property type="entry name" value="Retrotran_Ty1/copia-like"/>
</dbReference>
<dbReference type="InterPro" id="IPR009056">
    <property type="entry name" value="Cyt_c-like_dom"/>
</dbReference>
<keyword evidence="11" id="KW-1185">Reference proteome</keyword>
<feature type="region of interest" description="Disordered" evidence="7">
    <location>
        <begin position="317"/>
        <end position="339"/>
    </location>
</feature>
<feature type="region of interest" description="Disordered" evidence="7">
    <location>
        <begin position="225"/>
        <end position="261"/>
    </location>
</feature>
<evidence type="ECO:0000256" key="6">
    <source>
        <dbReference type="PROSITE-ProRule" id="PRU00433"/>
    </source>
</evidence>
<dbReference type="GO" id="GO:0009055">
    <property type="term" value="F:electron transfer activity"/>
    <property type="evidence" value="ECO:0007669"/>
    <property type="project" value="InterPro"/>
</dbReference>
<dbReference type="InterPro" id="IPR013103">
    <property type="entry name" value="RVT_2"/>
</dbReference>
<feature type="compositionally biased region" description="Low complexity" evidence="7">
    <location>
        <begin position="330"/>
        <end position="339"/>
    </location>
</feature>
<comment type="caution">
    <text evidence="10">The sequence shown here is derived from an EMBL/GenBank/DDBJ whole genome shotgun (WGS) entry which is preliminary data.</text>
</comment>
<dbReference type="PANTHER" id="PTHR42648:SF31">
    <property type="entry name" value="RNA-DIRECTED DNA POLYMERASE"/>
    <property type="match status" value="1"/>
</dbReference>
<feature type="domain" description="Integrase catalytic" evidence="8">
    <location>
        <begin position="546"/>
        <end position="721"/>
    </location>
</feature>
<dbReference type="Pfam" id="PF07727">
    <property type="entry name" value="RVT_2"/>
    <property type="match status" value="1"/>
</dbReference>
<dbReference type="InterPro" id="IPR029472">
    <property type="entry name" value="Copia-like_N"/>
</dbReference>
<dbReference type="GO" id="GO:0046872">
    <property type="term" value="F:metal ion binding"/>
    <property type="evidence" value="ECO:0007669"/>
    <property type="project" value="UniProtKB-KW"/>
</dbReference>
<dbReference type="Pfam" id="PF14244">
    <property type="entry name" value="Retrotran_gag_3"/>
    <property type="match status" value="1"/>
</dbReference>
<accession>A0AA88XJP0</accession>
<dbReference type="Gene3D" id="3.30.420.10">
    <property type="entry name" value="Ribonuclease H-like superfamily/Ribonuclease H"/>
    <property type="match status" value="1"/>
</dbReference>
<protein>
    <recommendedName>
        <fullName evidence="12">Integrase catalytic domain-containing protein</fullName>
    </recommendedName>
</protein>
<evidence type="ECO:0000256" key="2">
    <source>
        <dbReference type="ARBA" id="ARBA00022723"/>
    </source>
</evidence>
<keyword evidence="2 6" id="KW-0479">Metal-binding</keyword>
<dbReference type="Proteomes" id="UP001188597">
    <property type="component" value="Unassembled WGS sequence"/>
</dbReference>
<dbReference type="InterPro" id="IPR043502">
    <property type="entry name" value="DNA/RNA_pol_sf"/>
</dbReference>
<evidence type="ECO:0000259" key="8">
    <source>
        <dbReference type="PROSITE" id="PS50994"/>
    </source>
</evidence>
<dbReference type="GO" id="GO:0003676">
    <property type="term" value="F:nucleic acid binding"/>
    <property type="evidence" value="ECO:0007669"/>
    <property type="project" value="InterPro"/>
</dbReference>
<evidence type="ECO:0000256" key="4">
    <source>
        <dbReference type="ARBA" id="ARBA00022801"/>
    </source>
</evidence>
<dbReference type="GO" id="GO:0020037">
    <property type="term" value="F:heme binding"/>
    <property type="evidence" value="ECO:0007669"/>
    <property type="project" value="InterPro"/>
</dbReference>
<evidence type="ECO:0000256" key="5">
    <source>
        <dbReference type="ARBA" id="ARBA00023004"/>
    </source>
</evidence>
<dbReference type="GO" id="GO:0015074">
    <property type="term" value="P:DNA integration"/>
    <property type="evidence" value="ECO:0007669"/>
    <property type="project" value="InterPro"/>
</dbReference>
<dbReference type="PANTHER" id="PTHR42648">
    <property type="entry name" value="TRANSPOSASE, PUTATIVE-RELATED"/>
    <property type="match status" value="1"/>
</dbReference>
<dbReference type="InterPro" id="IPR012337">
    <property type="entry name" value="RNaseH-like_sf"/>
</dbReference>
<organism evidence="10 11">
    <name type="scientific">Escallonia herrerae</name>
    <dbReference type="NCBI Taxonomy" id="1293975"/>
    <lineage>
        <taxon>Eukaryota</taxon>
        <taxon>Viridiplantae</taxon>
        <taxon>Streptophyta</taxon>
        <taxon>Embryophyta</taxon>
        <taxon>Tracheophyta</taxon>
        <taxon>Spermatophyta</taxon>
        <taxon>Magnoliopsida</taxon>
        <taxon>eudicotyledons</taxon>
        <taxon>Gunneridae</taxon>
        <taxon>Pentapetalae</taxon>
        <taxon>asterids</taxon>
        <taxon>campanulids</taxon>
        <taxon>Escalloniales</taxon>
        <taxon>Escalloniaceae</taxon>
        <taxon>Escallonia</taxon>
    </lineage>
</organism>
<dbReference type="PROSITE" id="PS50994">
    <property type="entry name" value="INTEGRASE"/>
    <property type="match status" value="1"/>
</dbReference>
<name>A0AA88XJP0_9ASTE</name>
<evidence type="ECO:0000256" key="3">
    <source>
        <dbReference type="ARBA" id="ARBA00022750"/>
    </source>
</evidence>
<keyword evidence="3" id="KW-0064">Aspartyl protease</keyword>
<evidence type="ECO:0000313" key="11">
    <source>
        <dbReference type="Proteomes" id="UP001188597"/>
    </source>
</evidence>
<evidence type="ECO:0000256" key="7">
    <source>
        <dbReference type="SAM" id="MobiDB-lite"/>
    </source>
</evidence>
<dbReference type="GO" id="GO:0006508">
    <property type="term" value="P:proteolysis"/>
    <property type="evidence" value="ECO:0007669"/>
    <property type="project" value="UniProtKB-KW"/>
</dbReference>
<evidence type="ECO:0000313" key="10">
    <source>
        <dbReference type="EMBL" id="KAK3043808.1"/>
    </source>
</evidence>
<keyword evidence="5 6" id="KW-0408">Iron</keyword>
<dbReference type="InterPro" id="IPR036397">
    <property type="entry name" value="RNaseH_sf"/>
</dbReference>
<dbReference type="SUPFAM" id="SSF56672">
    <property type="entry name" value="DNA/RNA polymerases"/>
    <property type="match status" value="1"/>
</dbReference>
<dbReference type="InterPro" id="IPR001584">
    <property type="entry name" value="Integrase_cat-core"/>
</dbReference>
<dbReference type="SUPFAM" id="SSF53098">
    <property type="entry name" value="Ribonuclease H-like"/>
    <property type="match status" value="1"/>
</dbReference>
<evidence type="ECO:0000259" key="9">
    <source>
        <dbReference type="PROSITE" id="PS51007"/>
    </source>
</evidence>
<reference evidence="10" key="1">
    <citation type="submission" date="2022-12" db="EMBL/GenBank/DDBJ databases">
        <title>Draft genome assemblies for two species of Escallonia (Escalloniales).</title>
        <authorList>
            <person name="Chanderbali A."/>
            <person name="Dervinis C."/>
            <person name="Anghel I."/>
            <person name="Soltis D."/>
            <person name="Soltis P."/>
            <person name="Zapata F."/>
        </authorList>
    </citation>
    <scope>NUCLEOTIDE SEQUENCE</scope>
    <source>
        <strain evidence="10">UCBG64.0493</strain>
        <tissue evidence="10">Leaf</tissue>
    </source>
</reference>